<dbReference type="Gene3D" id="3.40.50.880">
    <property type="match status" value="1"/>
</dbReference>
<dbReference type="SUPFAM" id="SSF52317">
    <property type="entry name" value="Class I glutamine amidotransferase-like"/>
    <property type="match status" value="1"/>
</dbReference>
<dbReference type="PANTHER" id="PTHR36175:SF1">
    <property type="entry name" value="CYANOPHYCINASE"/>
    <property type="match status" value="1"/>
</dbReference>
<sequence length="615" mass="67486">MRPIASKMGLNALIFSFISLTLSATSVNAEESEYRLLLAGGGLATCSSIALKNCTKQGEEALSAVAAKTTMVISISSKSIDSLEVGRWWLPEREEIKRKWLALLRKMAVEAKTNQLPKRGFIDHIKASEVTLSGKTVKGRDLINQLTDAEWFATLDTLEVPQFRDGQRSQEVVALQYNKNPFSVEIYQQFIQMAEQVRAKRLGVEGQETAPRVGVVTASSRDPFEAVDFYTGVFAAAGAEAIWIPIDAALLATLSDMAPDRCEKLAKNRENILKSFNRAAIYPSLVTRQKQLCEKPERILFQLSQLDGLFFNGGDQSLTRAAFVKPDGSDSEWLALIRKRYEAGELALGGTSAGTAVMSGAEGQTSPVMISNGRSYAGLTHGAIGVAPPSARCAEQSCNEATTAPDALTYQPGGGLKFFPWGVMDTHFSERGRQGRLMRLASDTQSRWGVGVDEATALLVAPTKTGADFRVIGQGGVYWIDTATTERVETPRGLKLKQGISYYLTRDDLASMSLQSDLSVTFAPWKKPVAQESAISKRMTSEDVLEGSHYKQLAEAFCYSSSNKANGRSYKRDPEWWLTLEKVKQTKSSVAEVDVNGQKARWCSYQNLVVSFEPR</sequence>
<feature type="chain" id="PRO_5046322778" evidence="1">
    <location>
        <begin position="30"/>
        <end position="615"/>
    </location>
</feature>
<keyword evidence="2" id="KW-0378">Hydrolase</keyword>
<proteinExistence type="predicted"/>
<name>A0ABW4XL96_9GAMM</name>
<dbReference type="GO" id="GO:0008241">
    <property type="term" value="F:peptidyl-dipeptidase activity"/>
    <property type="evidence" value="ECO:0007669"/>
    <property type="project" value="UniProtKB-EC"/>
</dbReference>
<keyword evidence="2" id="KW-0121">Carboxypeptidase</keyword>
<evidence type="ECO:0000313" key="2">
    <source>
        <dbReference type="EMBL" id="MFD2096322.1"/>
    </source>
</evidence>
<feature type="signal peptide" evidence="1">
    <location>
        <begin position="1"/>
        <end position="29"/>
    </location>
</feature>
<keyword evidence="2" id="KW-0645">Protease</keyword>
<dbReference type="Proteomes" id="UP001597380">
    <property type="component" value="Unassembled WGS sequence"/>
</dbReference>
<dbReference type="InterPro" id="IPR029062">
    <property type="entry name" value="Class_I_gatase-like"/>
</dbReference>
<evidence type="ECO:0000256" key="1">
    <source>
        <dbReference type="SAM" id="SignalP"/>
    </source>
</evidence>
<gene>
    <name evidence="2" type="ORF">ACFSJ3_10035</name>
</gene>
<evidence type="ECO:0000313" key="3">
    <source>
        <dbReference type="Proteomes" id="UP001597380"/>
    </source>
</evidence>
<comment type="caution">
    <text evidence="2">The sequence shown here is derived from an EMBL/GenBank/DDBJ whole genome shotgun (WGS) entry which is preliminary data.</text>
</comment>
<dbReference type="CDD" id="cd03145">
    <property type="entry name" value="GAT1_cyanophycinase"/>
    <property type="match status" value="1"/>
</dbReference>
<keyword evidence="1" id="KW-0732">Signal</keyword>
<organism evidence="2 3">
    <name type="scientific">Corallincola platygyrae</name>
    <dbReference type="NCBI Taxonomy" id="1193278"/>
    <lineage>
        <taxon>Bacteria</taxon>
        <taxon>Pseudomonadati</taxon>
        <taxon>Pseudomonadota</taxon>
        <taxon>Gammaproteobacteria</taxon>
        <taxon>Alteromonadales</taxon>
        <taxon>Psychromonadaceae</taxon>
        <taxon>Corallincola</taxon>
    </lineage>
</organism>
<dbReference type="EC" id="3.4.15.6" evidence="2"/>
<keyword evidence="3" id="KW-1185">Reference proteome</keyword>
<protein>
    <submittedName>
        <fullName evidence="2">Cyanophycinase</fullName>
        <ecNumber evidence="2">3.4.15.6</ecNumber>
    </submittedName>
</protein>
<accession>A0ABW4XL96</accession>
<reference evidence="3" key="1">
    <citation type="journal article" date="2019" name="Int. J. Syst. Evol. Microbiol.">
        <title>The Global Catalogue of Microorganisms (GCM) 10K type strain sequencing project: providing services to taxonomists for standard genome sequencing and annotation.</title>
        <authorList>
            <consortium name="The Broad Institute Genomics Platform"/>
            <consortium name="The Broad Institute Genome Sequencing Center for Infectious Disease"/>
            <person name="Wu L."/>
            <person name="Ma J."/>
        </authorList>
    </citation>
    <scope>NUCLEOTIDE SEQUENCE [LARGE SCALE GENOMIC DNA]</scope>
    <source>
        <strain evidence="3">CGMCC 1.10992</strain>
    </source>
</reference>
<dbReference type="RefSeq" id="WP_345339296.1">
    <property type="nucleotide sequence ID" value="NZ_BAABLI010000008.1"/>
</dbReference>
<dbReference type="PANTHER" id="PTHR36175">
    <property type="entry name" value="CYANOPHYCINASE"/>
    <property type="match status" value="1"/>
</dbReference>
<dbReference type="EMBL" id="JBHUHT010000012">
    <property type="protein sequence ID" value="MFD2096322.1"/>
    <property type="molecule type" value="Genomic_DNA"/>
</dbReference>
<dbReference type="GO" id="GO:0004180">
    <property type="term" value="F:carboxypeptidase activity"/>
    <property type="evidence" value="ECO:0007669"/>
    <property type="project" value="UniProtKB-KW"/>
</dbReference>